<dbReference type="PANTHER" id="PTHR47723:SF13">
    <property type="entry name" value="PUTATIVE-RELATED"/>
    <property type="match status" value="1"/>
</dbReference>
<dbReference type="AlphaFoldDB" id="A0A9N7MZ27"/>
<dbReference type="GO" id="GO:0016740">
    <property type="term" value="F:transferase activity"/>
    <property type="evidence" value="ECO:0007669"/>
    <property type="project" value="UniProtKB-KW"/>
</dbReference>
<keyword evidence="3" id="KW-0808">Transferase</keyword>
<dbReference type="SUPFAM" id="SSF53098">
    <property type="entry name" value="Ribonuclease H-like"/>
    <property type="match status" value="1"/>
</dbReference>
<feature type="domain" description="RNase H type-1" evidence="1">
    <location>
        <begin position="142"/>
        <end position="209"/>
    </location>
</feature>
<evidence type="ECO:0000259" key="1">
    <source>
        <dbReference type="Pfam" id="PF13456"/>
    </source>
</evidence>
<dbReference type="GO" id="GO:0003676">
    <property type="term" value="F:nucleic acid binding"/>
    <property type="evidence" value="ECO:0007669"/>
    <property type="project" value="InterPro"/>
</dbReference>
<proteinExistence type="predicted"/>
<dbReference type="GO" id="GO:0004523">
    <property type="term" value="F:RNA-DNA hybrid ribonuclease activity"/>
    <property type="evidence" value="ECO:0007669"/>
    <property type="project" value="InterPro"/>
</dbReference>
<dbReference type="Proteomes" id="UP001153555">
    <property type="component" value="Unassembled WGS sequence"/>
</dbReference>
<gene>
    <name evidence="3" type="ORF">SHERM_17742</name>
</gene>
<dbReference type="Pfam" id="PF13966">
    <property type="entry name" value="zf-RVT"/>
    <property type="match status" value="1"/>
</dbReference>
<evidence type="ECO:0000313" key="3">
    <source>
        <dbReference type="EMBL" id="CAA0818851.1"/>
    </source>
</evidence>
<dbReference type="OrthoDB" id="913477at2759"/>
<dbReference type="Pfam" id="PF13456">
    <property type="entry name" value="RVT_3"/>
    <property type="match status" value="1"/>
</dbReference>
<dbReference type="CDD" id="cd06222">
    <property type="entry name" value="RNase_H_like"/>
    <property type="match status" value="1"/>
</dbReference>
<dbReference type="InterPro" id="IPR026960">
    <property type="entry name" value="RVT-Znf"/>
</dbReference>
<dbReference type="InterPro" id="IPR044730">
    <property type="entry name" value="RNase_H-like_dom_plant"/>
</dbReference>
<accession>A0A9N7MZ27</accession>
<dbReference type="InterPro" id="IPR053151">
    <property type="entry name" value="RNase_H-like"/>
</dbReference>
<comment type="caution">
    <text evidence="3">The sequence shown here is derived from an EMBL/GenBank/DDBJ whole genome shotgun (WGS) entry which is preliminary data.</text>
</comment>
<dbReference type="InterPro" id="IPR002156">
    <property type="entry name" value="RNaseH_domain"/>
</dbReference>
<protein>
    <submittedName>
        <fullName evidence="3">Polynucleotidyl transferase- ribonuclease H-like superfamily protein</fullName>
    </submittedName>
</protein>
<dbReference type="EMBL" id="CACSLK010017620">
    <property type="protein sequence ID" value="CAA0818851.1"/>
    <property type="molecule type" value="Genomic_DNA"/>
</dbReference>
<dbReference type="Gene3D" id="3.30.420.10">
    <property type="entry name" value="Ribonuclease H-like superfamily/Ribonuclease H"/>
    <property type="match status" value="1"/>
</dbReference>
<evidence type="ECO:0000259" key="2">
    <source>
        <dbReference type="Pfam" id="PF13966"/>
    </source>
</evidence>
<dbReference type="InterPro" id="IPR012337">
    <property type="entry name" value="RNaseH-like_sf"/>
</dbReference>
<dbReference type="PANTHER" id="PTHR47723">
    <property type="entry name" value="OS05G0353850 PROTEIN"/>
    <property type="match status" value="1"/>
</dbReference>
<organism evidence="3 4">
    <name type="scientific">Striga hermonthica</name>
    <name type="common">Purple witchweed</name>
    <name type="synonym">Buchnera hermonthica</name>
    <dbReference type="NCBI Taxonomy" id="68872"/>
    <lineage>
        <taxon>Eukaryota</taxon>
        <taxon>Viridiplantae</taxon>
        <taxon>Streptophyta</taxon>
        <taxon>Embryophyta</taxon>
        <taxon>Tracheophyta</taxon>
        <taxon>Spermatophyta</taxon>
        <taxon>Magnoliopsida</taxon>
        <taxon>eudicotyledons</taxon>
        <taxon>Gunneridae</taxon>
        <taxon>Pentapetalae</taxon>
        <taxon>asterids</taxon>
        <taxon>lamiids</taxon>
        <taxon>Lamiales</taxon>
        <taxon>Orobanchaceae</taxon>
        <taxon>Buchnereae</taxon>
        <taxon>Striga</taxon>
    </lineage>
</organism>
<name>A0A9N7MZ27_STRHE</name>
<keyword evidence="4" id="KW-1185">Reference proteome</keyword>
<evidence type="ECO:0000313" key="4">
    <source>
        <dbReference type="Proteomes" id="UP001153555"/>
    </source>
</evidence>
<sequence length="209" mass="23395">MDRGDLGMMMARLLRLAAIEAGIGLITGGRLLKRSKPQWIRQFLWLAAHEKLLTNVERRRRHISDSPICTLCSRYEESILHCLRDCTGARQIWRLLIPEAWSVALGIRTAISSEVNLRSLGVERGVRLIRWEAPVDGTFKVNTDGCFISTSGMATAGGLVRDAGGRWIGVFTMNIGYCLITRAELWGLFQGLLLAWDLGCRKVIVEVDN</sequence>
<feature type="domain" description="Reverse transcriptase zinc-binding" evidence="2">
    <location>
        <begin position="37"/>
        <end position="93"/>
    </location>
</feature>
<reference evidence="3" key="1">
    <citation type="submission" date="2019-12" db="EMBL/GenBank/DDBJ databases">
        <authorList>
            <person name="Scholes J."/>
        </authorList>
    </citation>
    <scope>NUCLEOTIDE SEQUENCE</scope>
</reference>
<dbReference type="InterPro" id="IPR036397">
    <property type="entry name" value="RNaseH_sf"/>
</dbReference>